<protein>
    <submittedName>
        <fullName evidence="4">Uncharacterized protein</fullName>
    </submittedName>
</protein>
<dbReference type="Pfam" id="PF07632">
    <property type="entry name" value="Sde182_NH-like"/>
    <property type="match status" value="1"/>
</dbReference>
<sequence>MYKLICLLSLGLLSFKLMAQRPVPVKPRVLISTDIGGADPDDNQSMAHLLMYNNLFKLEGLVSSPSYGNGSKAEILRMIGLYEKDLPKLQQHIKDCASPDELRAITKQGVHGAAPFRGYRKPSEGSDWIIRCAKKESSQPLWVLVWGGLEDVAQALHDAPEIRHKIRVYFIGGPNKKWSANSYAYIASNFPDLWLIESNSSYYGFFSTNNVPDSLSSKNYYKNYIREAGYLGKDYKNNHYQGRVKMGDTPSLLYMMDGDPQDPTRGNWGGSYEKFSSSPRIVFNRNTTIADTLTVYSIVEFHFKGPLLNIPSDSVCFTMTVQAEIGEQKWDGYYLGKGDYVIRYSPKRTETLTYKVTSQIPGFREQSGMFVVDNIWPGKARATNYRLGKNWYTDRKDPQLFDGIWQGGETVRKWRSEVLLDWAKRWEYLR</sequence>
<accession>A0A521FRB3</accession>
<evidence type="ECO:0000259" key="2">
    <source>
        <dbReference type="Pfam" id="PF07632"/>
    </source>
</evidence>
<dbReference type="AlphaFoldDB" id="A0A521FRB3"/>
<feature type="chain" id="PRO_5021986832" evidence="1">
    <location>
        <begin position="20"/>
        <end position="430"/>
    </location>
</feature>
<dbReference type="Gene3D" id="3.90.245.10">
    <property type="entry name" value="Ribonucleoside hydrolase-like"/>
    <property type="match status" value="1"/>
</dbReference>
<keyword evidence="5" id="KW-1185">Reference proteome</keyword>
<dbReference type="EMBL" id="FXTN01000017">
    <property type="protein sequence ID" value="SMO98672.1"/>
    <property type="molecule type" value="Genomic_DNA"/>
</dbReference>
<dbReference type="GO" id="GO:0016799">
    <property type="term" value="F:hydrolase activity, hydrolyzing N-glycosyl compounds"/>
    <property type="evidence" value="ECO:0007669"/>
    <property type="project" value="InterPro"/>
</dbReference>
<evidence type="ECO:0000256" key="1">
    <source>
        <dbReference type="SAM" id="SignalP"/>
    </source>
</evidence>
<dbReference type="RefSeq" id="WP_142531095.1">
    <property type="nucleotide sequence ID" value="NZ_CBCSJO010000016.1"/>
</dbReference>
<dbReference type="Proteomes" id="UP000320300">
    <property type="component" value="Unassembled WGS sequence"/>
</dbReference>
<evidence type="ECO:0000259" key="3">
    <source>
        <dbReference type="Pfam" id="PF16586"/>
    </source>
</evidence>
<feature type="domain" description="DUF5060" evidence="3">
    <location>
        <begin position="293"/>
        <end position="358"/>
    </location>
</feature>
<feature type="signal peptide" evidence="1">
    <location>
        <begin position="1"/>
        <end position="19"/>
    </location>
</feature>
<keyword evidence="1" id="KW-0732">Signal</keyword>
<dbReference type="SUPFAM" id="SSF53590">
    <property type="entry name" value="Nucleoside hydrolase"/>
    <property type="match status" value="1"/>
</dbReference>
<feature type="domain" description="Cellulose-binding Sde182 nucleoside hydrolase-like" evidence="2">
    <location>
        <begin position="28"/>
        <end position="272"/>
    </location>
</feature>
<dbReference type="InterPro" id="IPR011483">
    <property type="entry name" value="Sde182_NH-like"/>
</dbReference>
<name>A0A521FRB3_9SPHI</name>
<gene>
    <name evidence="4" type="ORF">SAMN06265348_11761</name>
</gene>
<evidence type="ECO:0000313" key="4">
    <source>
        <dbReference type="EMBL" id="SMO98672.1"/>
    </source>
</evidence>
<evidence type="ECO:0000313" key="5">
    <source>
        <dbReference type="Proteomes" id="UP000320300"/>
    </source>
</evidence>
<organism evidence="4 5">
    <name type="scientific">Pedobacter westerhofensis</name>
    <dbReference type="NCBI Taxonomy" id="425512"/>
    <lineage>
        <taxon>Bacteria</taxon>
        <taxon>Pseudomonadati</taxon>
        <taxon>Bacteroidota</taxon>
        <taxon>Sphingobacteriia</taxon>
        <taxon>Sphingobacteriales</taxon>
        <taxon>Sphingobacteriaceae</taxon>
        <taxon>Pedobacter</taxon>
    </lineage>
</organism>
<dbReference type="InterPro" id="IPR032260">
    <property type="entry name" value="DUF5060"/>
</dbReference>
<reference evidence="4 5" key="1">
    <citation type="submission" date="2017-05" db="EMBL/GenBank/DDBJ databases">
        <authorList>
            <person name="Varghese N."/>
            <person name="Submissions S."/>
        </authorList>
    </citation>
    <scope>NUCLEOTIDE SEQUENCE [LARGE SCALE GENOMIC DNA]</scope>
    <source>
        <strain evidence="4 5">DSM 19036</strain>
    </source>
</reference>
<dbReference type="Pfam" id="PF16586">
    <property type="entry name" value="DUF5060"/>
    <property type="match status" value="1"/>
</dbReference>
<dbReference type="InterPro" id="IPR036452">
    <property type="entry name" value="Ribo_hydro-like"/>
</dbReference>
<proteinExistence type="predicted"/>
<dbReference type="OrthoDB" id="253051at2"/>